<gene>
    <name evidence="11" type="ORF">GCM10008024_23150</name>
    <name evidence="12" type="ORF">SAMN05444006_111111</name>
</gene>
<feature type="transmembrane region" description="Helical" evidence="10">
    <location>
        <begin position="425"/>
        <end position="444"/>
    </location>
</feature>
<keyword evidence="5 10" id="KW-0812">Transmembrane</keyword>
<evidence type="ECO:0000256" key="1">
    <source>
        <dbReference type="ARBA" id="ARBA00004429"/>
    </source>
</evidence>
<dbReference type="Pfam" id="PF01554">
    <property type="entry name" value="MatE"/>
    <property type="match status" value="2"/>
</dbReference>
<organism evidence="11 14">
    <name type="scientific">Allgaiera indica</name>
    <dbReference type="NCBI Taxonomy" id="765699"/>
    <lineage>
        <taxon>Bacteria</taxon>
        <taxon>Pseudomonadati</taxon>
        <taxon>Pseudomonadota</taxon>
        <taxon>Alphaproteobacteria</taxon>
        <taxon>Rhodobacterales</taxon>
        <taxon>Paracoccaceae</taxon>
        <taxon>Allgaiera</taxon>
    </lineage>
</organism>
<protein>
    <recommendedName>
        <fullName evidence="9">Multidrug-efflux transporter</fullName>
    </recommendedName>
</protein>
<keyword evidence="4" id="KW-1003">Cell membrane</keyword>
<dbReference type="PANTHER" id="PTHR43298">
    <property type="entry name" value="MULTIDRUG RESISTANCE PROTEIN NORM-RELATED"/>
    <property type="match status" value="1"/>
</dbReference>
<feature type="transmembrane region" description="Helical" evidence="10">
    <location>
        <begin position="39"/>
        <end position="64"/>
    </location>
</feature>
<dbReference type="PIRSF" id="PIRSF006603">
    <property type="entry name" value="DinF"/>
    <property type="match status" value="1"/>
</dbReference>
<evidence type="ECO:0000256" key="10">
    <source>
        <dbReference type="SAM" id="Phobius"/>
    </source>
</evidence>
<sequence length="456" mass="48594">MVQEGTFRAQIRATLGLGLPLIGANLATLALGITDTVMLGWYSVPALAASTLGFSFYFLLFILGKGFSAAVMPMVAQAASGGDETEARRVTRMGLWLSLAFAALAIPVTWFSGPILIAMGQQPKLAALTQDYLRIFGFTMLPALMLQVLISFLAAMERAQRVLWASLIGAVLNAGLDYALIFGNFGLPALGLRGAAIASVFTQTLIFLIAAGFATLPYEMRRYQLFVRFWRPDWAALAQVFRLGLPIGLTSLAEGGLFSASALMMGWIGTLALAAHGITLQIVSLTFMVHMGLSSAATVRAGRAQGRRDARDLRLGALAAVTLSGVFGLLSVAVIVLMPRQLLGLFIDPTDPLKPQLLGVGTRLLMVAALFQMTDAAQVMALGLLRGLRDTRVPMIQAAISYWLIGIPAGYVLAFPMGFGAVGVWFGLVIGLTVAGVLMMTRFWRLAPHPGTSQPA</sequence>
<feature type="transmembrane region" description="Helical" evidence="10">
    <location>
        <begin position="12"/>
        <end position="33"/>
    </location>
</feature>
<dbReference type="NCBIfam" id="TIGR00797">
    <property type="entry name" value="matE"/>
    <property type="match status" value="1"/>
</dbReference>
<dbReference type="Proteomes" id="UP000199541">
    <property type="component" value="Unassembled WGS sequence"/>
</dbReference>
<comment type="caution">
    <text evidence="11">The sequence shown here is derived from an EMBL/GenBank/DDBJ whole genome shotgun (WGS) entry which is preliminary data.</text>
</comment>
<feature type="transmembrane region" description="Helical" evidence="10">
    <location>
        <begin position="265"/>
        <end position="293"/>
    </location>
</feature>
<feature type="transmembrane region" description="Helical" evidence="10">
    <location>
        <begin position="400"/>
        <end position="419"/>
    </location>
</feature>
<dbReference type="EMBL" id="BNAB01000010">
    <property type="protein sequence ID" value="GHE02675.1"/>
    <property type="molecule type" value="Genomic_DNA"/>
</dbReference>
<keyword evidence="7" id="KW-0406">Ion transport</keyword>
<proteinExistence type="predicted"/>
<dbReference type="GO" id="GO:0005886">
    <property type="term" value="C:plasma membrane"/>
    <property type="evidence" value="ECO:0007669"/>
    <property type="project" value="UniProtKB-SubCell"/>
</dbReference>
<feature type="transmembrane region" description="Helical" evidence="10">
    <location>
        <begin position="194"/>
        <end position="214"/>
    </location>
</feature>
<feature type="transmembrane region" description="Helical" evidence="10">
    <location>
        <begin position="132"/>
        <end position="155"/>
    </location>
</feature>
<keyword evidence="8 10" id="KW-0472">Membrane</keyword>
<reference evidence="11" key="3">
    <citation type="submission" date="2023-06" db="EMBL/GenBank/DDBJ databases">
        <authorList>
            <person name="Sun Q."/>
            <person name="Zhou Y."/>
        </authorList>
    </citation>
    <scope>NUCLEOTIDE SEQUENCE</scope>
    <source>
        <strain evidence="11">CGMCC 1.10859</strain>
    </source>
</reference>
<evidence type="ECO:0000313" key="11">
    <source>
        <dbReference type="EMBL" id="GHE02675.1"/>
    </source>
</evidence>
<feature type="transmembrane region" description="Helical" evidence="10">
    <location>
        <begin position="162"/>
        <end position="182"/>
    </location>
</feature>
<evidence type="ECO:0000256" key="2">
    <source>
        <dbReference type="ARBA" id="ARBA00022448"/>
    </source>
</evidence>
<dbReference type="AlphaFoldDB" id="A0AAN4USY9"/>
<evidence type="ECO:0000256" key="4">
    <source>
        <dbReference type="ARBA" id="ARBA00022475"/>
    </source>
</evidence>
<dbReference type="InterPro" id="IPR048279">
    <property type="entry name" value="MdtK-like"/>
</dbReference>
<evidence type="ECO:0000313" key="14">
    <source>
        <dbReference type="Proteomes" id="UP000634647"/>
    </source>
</evidence>
<reference evidence="11" key="1">
    <citation type="journal article" date="2014" name="Int. J. Syst. Evol. Microbiol.">
        <title>Complete genome sequence of Corynebacterium casei LMG S-19264T (=DSM 44701T), isolated from a smear-ripened cheese.</title>
        <authorList>
            <consortium name="US DOE Joint Genome Institute (JGI-PGF)"/>
            <person name="Walter F."/>
            <person name="Albersmeier A."/>
            <person name="Kalinowski J."/>
            <person name="Ruckert C."/>
        </authorList>
    </citation>
    <scope>NUCLEOTIDE SEQUENCE</scope>
    <source>
        <strain evidence="11">CGMCC 1.10859</strain>
    </source>
</reference>
<dbReference type="InterPro" id="IPR002528">
    <property type="entry name" value="MATE_fam"/>
</dbReference>
<feature type="transmembrane region" description="Helical" evidence="10">
    <location>
        <begin position="234"/>
        <end position="253"/>
    </location>
</feature>
<dbReference type="GO" id="GO:0006811">
    <property type="term" value="P:monoatomic ion transport"/>
    <property type="evidence" value="ECO:0007669"/>
    <property type="project" value="UniProtKB-KW"/>
</dbReference>
<evidence type="ECO:0000313" key="12">
    <source>
        <dbReference type="EMBL" id="SDX19392.1"/>
    </source>
</evidence>
<feature type="transmembrane region" description="Helical" evidence="10">
    <location>
        <begin position="313"/>
        <end position="338"/>
    </location>
</feature>
<accession>A0AAN4USY9</accession>
<evidence type="ECO:0000256" key="7">
    <source>
        <dbReference type="ARBA" id="ARBA00023065"/>
    </source>
</evidence>
<dbReference type="Proteomes" id="UP000634647">
    <property type="component" value="Unassembled WGS sequence"/>
</dbReference>
<dbReference type="GO" id="GO:0015297">
    <property type="term" value="F:antiporter activity"/>
    <property type="evidence" value="ECO:0007669"/>
    <property type="project" value="UniProtKB-KW"/>
</dbReference>
<feature type="transmembrane region" description="Helical" evidence="10">
    <location>
        <begin position="95"/>
        <end position="120"/>
    </location>
</feature>
<dbReference type="RefSeq" id="WP_035845836.1">
    <property type="nucleotide sequence ID" value="NZ_BNAB01000010.1"/>
</dbReference>
<keyword evidence="2" id="KW-0813">Transport</keyword>
<evidence type="ECO:0000256" key="8">
    <source>
        <dbReference type="ARBA" id="ARBA00023136"/>
    </source>
</evidence>
<evidence type="ECO:0000256" key="5">
    <source>
        <dbReference type="ARBA" id="ARBA00022692"/>
    </source>
</evidence>
<comment type="subcellular location">
    <subcellularLocation>
        <location evidence="1">Cell inner membrane</location>
        <topology evidence="1">Multi-pass membrane protein</topology>
    </subcellularLocation>
</comment>
<name>A0AAN4USY9_9RHOB</name>
<dbReference type="CDD" id="cd13131">
    <property type="entry name" value="MATE_NorM_like"/>
    <property type="match status" value="1"/>
</dbReference>
<reference evidence="12 13" key="2">
    <citation type="submission" date="2016-10" db="EMBL/GenBank/DDBJ databases">
        <authorList>
            <person name="Varghese N."/>
            <person name="Submissions S."/>
        </authorList>
    </citation>
    <scope>NUCLEOTIDE SEQUENCE [LARGE SCALE GENOMIC DNA]</scope>
    <source>
        <strain evidence="12 13">DSM 24802</strain>
    </source>
</reference>
<keyword evidence="3" id="KW-0050">Antiport</keyword>
<evidence type="ECO:0000256" key="9">
    <source>
        <dbReference type="ARBA" id="ARBA00031636"/>
    </source>
</evidence>
<evidence type="ECO:0000256" key="3">
    <source>
        <dbReference type="ARBA" id="ARBA00022449"/>
    </source>
</evidence>
<keyword evidence="6 10" id="KW-1133">Transmembrane helix</keyword>
<dbReference type="InterPro" id="IPR050222">
    <property type="entry name" value="MATE_MdtK"/>
</dbReference>
<dbReference type="EMBL" id="FNOB01000011">
    <property type="protein sequence ID" value="SDX19392.1"/>
    <property type="molecule type" value="Genomic_DNA"/>
</dbReference>
<evidence type="ECO:0000256" key="6">
    <source>
        <dbReference type="ARBA" id="ARBA00022989"/>
    </source>
</evidence>
<dbReference type="GO" id="GO:0042910">
    <property type="term" value="F:xenobiotic transmembrane transporter activity"/>
    <property type="evidence" value="ECO:0007669"/>
    <property type="project" value="InterPro"/>
</dbReference>
<keyword evidence="13" id="KW-1185">Reference proteome</keyword>
<dbReference type="PANTHER" id="PTHR43298:SF2">
    <property type="entry name" value="FMN_FAD EXPORTER YEEO-RELATED"/>
    <property type="match status" value="1"/>
</dbReference>
<evidence type="ECO:0000313" key="13">
    <source>
        <dbReference type="Proteomes" id="UP000199541"/>
    </source>
</evidence>